<sequence>MLYKKKNRKDVLPFRSWAVTKWYQSNVCISREKCRGRHFSKFSLMQLISSGCLCGMCPLTSGLTVKWLHRYPWTKQPMATDRDPSVSRNECYKLDSFFGQEDQINLIFQKEVSSVIPGIFHEHNATVFTYGETGSGKTYTMHGTENELGLIP</sequence>
<evidence type="ECO:0000313" key="5">
    <source>
        <dbReference type="EMBL" id="KAH0461106.1"/>
    </source>
</evidence>
<keyword evidence="6" id="KW-1185">Reference proteome</keyword>
<dbReference type="GO" id="GO:0007052">
    <property type="term" value="P:mitotic spindle organization"/>
    <property type="evidence" value="ECO:0007669"/>
    <property type="project" value="TreeGrafter"/>
</dbReference>
<feature type="domain" description="Kinesin motor" evidence="4">
    <location>
        <begin position="58"/>
        <end position="152"/>
    </location>
</feature>
<dbReference type="PANTHER" id="PTHR47969">
    <property type="entry name" value="CHROMOSOME-ASSOCIATED KINESIN KIF4A-RELATED"/>
    <property type="match status" value="1"/>
</dbReference>
<dbReference type="GO" id="GO:0005524">
    <property type="term" value="F:ATP binding"/>
    <property type="evidence" value="ECO:0007669"/>
    <property type="project" value="UniProtKB-UniRule"/>
</dbReference>
<evidence type="ECO:0000256" key="1">
    <source>
        <dbReference type="ARBA" id="ARBA00022701"/>
    </source>
</evidence>
<keyword evidence="3" id="KW-0067">ATP-binding</keyword>
<dbReference type="GO" id="GO:0005875">
    <property type="term" value="C:microtubule associated complex"/>
    <property type="evidence" value="ECO:0007669"/>
    <property type="project" value="TreeGrafter"/>
</dbReference>
<dbReference type="EMBL" id="JAGFBR010000009">
    <property type="protein sequence ID" value="KAH0461106.1"/>
    <property type="molecule type" value="Genomic_DNA"/>
</dbReference>
<dbReference type="InterPro" id="IPR027640">
    <property type="entry name" value="Kinesin-like_fam"/>
</dbReference>
<feature type="binding site" evidence="3">
    <location>
        <begin position="131"/>
        <end position="138"/>
    </location>
    <ligand>
        <name>ATP</name>
        <dbReference type="ChEBI" id="CHEBI:30616"/>
    </ligand>
</feature>
<dbReference type="GO" id="GO:0007018">
    <property type="term" value="P:microtubule-based movement"/>
    <property type="evidence" value="ECO:0007669"/>
    <property type="project" value="InterPro"/>
</dbReference>
<evidence type="ECO:0000256" key="2">
    <source>
        <dbReference type="ARBA" id="ARBA00023175"/>
    </source>
</evidence>
<proteinExistence type="inferred from homology"/>
<keyword evidence="1" id="KW-0493">Microtubule</keyword>
<evidence type="ECO:0000259" key="4">
    <source>
        <dbReference type="PROSITE" id="PS50067"/>
    </source>
</evidence>
<dbReference type="PANTHER" id="PTHR47969:SF9">
    <property type="entry name" value="KINESIN-LIKE PROTEIN"/>
    <property type="match status" value="1"/>
</dbReference>
<keyword evidence="2 3" id="KW-0505">Motor protein</keyword>
<dbReference type="PROSITE" id="PS50067">
    <property type="entry name" value="KINESIN_MOTOR_2"/>
    <property type="match status" value="1"/>
</dbReference>
<dbReference type="InterPro" id="IPR036961">
    <property type="entry name" value="Kinesin_motor_dom_sf"/>
</dbReference>
<accession>A0AAV7GYE7</accession>
<dbReference type="Proteomes" id="UP000775213">
    <property type="component" value="Unassembled WGS sequence"/>
</dbReference>
<evidence type="ECO:0000313" key="6">
    <source>
        <dbReference type="Proteomes" id="UP000775213"/>
    </source>
</evidence>
<dbReference type="GO" id="GO:0051231">
    <property type="term" value="P:spindle elongation"/>
    <property type="evidence" value="ECO:0007669"/>
    <property type="project" value="TreeGrafter"/>
</dbReference>
<dbReference type="AlphaFoldDB" id="A0AAV7GYE7"/>
<reference evidence="5 6" key="1">
    <citation type="journal article" date="2021" name="Hortic Res">
        <title>Chromosome-scale assembly of the Dendrobium chrysotoxum genome enhances the understanding of orchid evolution.</title>
        <authorList>
            <person name="Zhang Y."/>
            <person name="Zhang G.Q."/>
            <person name="Zhang D."/>
            <person name="Liu X.D."/>
            <person name="Xu X.Y."/>
            <person name="Sun W.H."/>
            <person name="Yu X."/>
            <person name="Zhu X."/>
            <person name="Wang Z.W."/>
            <person name="Zhao X."/>
            <person name="Zhong W.Y."/>
            <person name="Chen H."/>
            <person name="Yin W.L."/>
            <person name="Huang T."/>
            <person name="Niu S.C."/>
            <person name="Liu Z.J."/>
        </authorList>
    </citation>
    <scope>NUCLEOTIDE SEQUENCE [LARGE SCALE GENOMIC DNA]</scope>
    <source>
        <strain evidence="5">Lindl</strain>
    </source>
</reference>
<dbReference type="InterPro" id="IPR001752">
    <property type="entry name" value="Kinesin_motor_dom"/>
</dbReference>
<evidence type="ECO:0000256" key="3">
    <source>
        <dbReference type="PROSITE-ProRule" id="PRU00283"/>
    </source>
</evidence>
<keyword evidence="3" id="KW-0547">Nucleotide-binding</keyword>
<dbReference type="GO" id="GO:0008017">
    <property type="term" value="F:microtubule binding"/>
    <property type="evidence" value="ECO:0007669"/>
    <property type="project" value="InterPro"/>
</dbReference>
<protein>
    <recommendedName>
        <fullName evidence="4">Kinesin motor domain-containing protein</fullName>
    </recommendedName>
</protein>
<dbReference type="GO" id="GO:0003777">
    <property type="term" value="F:microtubule motor activity"/>
    <property type="evidence" value="ECO:0007669"/>
    <property type="project" value="InterPro"/>
</dbReference>
<name>A0AAV7GYE7_DENCH</name>
<gene>
    <name evidence="5" type="ORF">IEQ34_008681</name>
</gene>
<dbReference type="InterPro" id="IPR027417">
    <property type="entry name" value="P-loop_NTPase"/>
</dbReference>
<dbReference type="SUPFAM" id="SSF52540">
    <property type="entry name" value="P-loop containing nucleoside triphosphate hydrolases"/>
    <property type="match status" value="1"/>
</dbReference>
<comment type="caution">
    <text evidence="5">The sequence shown here is derived from an EMBL/GenBank/DDBJ whole genome shotgun (WGS) entry which is preliminary data.</text>
</comment>
<dbReference type="Pfam" id="PF00225">
    <property type="entry name" value="Kinesin"/>
    <property type="match status" value="1"/>
</dbReference>
<organism evidence="5 6">
    <name type="scientific">Dendrobium chrysotoxum</name>
    <name type="common">Orchid</name>
    <dbReference type="NCBI Taxonomy" id="161865"/>
    <lineage>
        <taxon>Eukaryota</taxon>
        <taxon>Viridiplantae</taxon>
        <taxon>Streptophyta</taxon>
        <taxon>Embryophyta</taxon>
        <taxon>Tracheophyta</taxon>
        <taxon>Spermatophyta</taxon>
        <taxon>Magnoliopsida</taxon>
        <taxon>Liliopsida</taxon>
        <taxon>Asparagales</taxon>
        <taxon>Orchidaceae</taxon>
        <taxon>Epidendroideae</taxon>
        <taxon>Malaxideae</taxon>
        <taxon>Dendrobiinae</taxon>
        <taxon>Dendrobium</taxon>
    </lineage>
</organism>
<dbReference type="Gene3D" id="3.40.850.10">
    <property type="entry name" value="Kinesin motor domain"/>
    <property type="match status" value="1"/>
</dbReference>
<comment type="similarity">
    <text evidence="3">Belongs to the TRAFAC class myosin-kinesin ATPase superfamily. Kinesin family.</text>
</comment>
<dbReference type="GO" id="GO:0005874">
    <property type="term" value="C:microtubule"/>
    <property type="evidence" value="ECO:0007669"/>
    <property type="project" value="UniProtKB-KW"/>
</dbReference>